<gene>
    <name evidence="3" type="primary">ylbC</name>
    <name evidence="3" type="ORF">GCM10010978_09060</name>
</gene>
<evidence type="ECO:0000259" key="1">
    <source>
        <dbReference type="Pfam" id="PF00188"/>
    </source>
</evidence>
<dbReference type="PANTHER" id="PTHR31157">
    <property type="entry name" value="SCP DOMAIN-CONTAINING PROTEIN"/>
    <property type="match status" value="1"/>
</dbReference>
<organism evidence="3 4">
    <name type="scientific">Compostibacillus humi</name>
    <dbReference type="NCBI Taxonomy" id="1245525"/>
    <lineage>
        <taxon>Bacteria</taxon>
        <taxon>Bacillati</taxon>
        <taxon>Bacillota</taxon>
        <taxon>Bacilli</taxon>
        <taxon>Bacillales</taxon>
        <taxon>Bacillaceae</taxon>
        <taxon>Compostibacillus</taxon>
    </lineage>
</organism>
<evidence type="ECO:0000313" key="3">
    <source>
        <dbReference type="EMBL" id="GGH72275.1"/>
    </source>
</evidence>
<dbReference type="Pfam" id="PF00188">
    <property type="entry name" value="CAP"/>
    <property type="match status" value="1"/>
</dbReference>
<dbReference type="CDD" id="cd05379">
    <property type="entry name" value="CAP_bacterial"/>
    <property type="match status" value="1"/>
</dbReference>
<feature type="domain" description="CAP-associated" evidence="2">
    <location>
        <begin position="66"/>
        <end position="206"/>
    </location>
</feature>
<dbReference type="InterPro" id="IPR029410">
    <property type="entry name" value="CAP_assoc"/>
</dbReference>
<reference evidence="3" key="2">
    <citation type="submission" date="2020-09" db="EMBL/GenBank/DDBJ databases">
        <authorList>
            <person name="Sun Q."/>
            <person name="Zhou Y."/>
        </authorList>
    </citation>
    <scope>NUCLEOTIDE SEQUENCE</scope>
    <source>
        <strain evidence="3">CGMCC 1.12360</strain>
    </source>
</reference>
<dbReference type="InterPro" id="IPR035940">
    <property type="entry name" value="CAP_sf"/>
</dbReference>
<reference evidence="3" key="1">
    <citation type="journal article" date="2014" name="Int. J. Syst. Evol. Microbiol.">
        <title>Complete genome sequence of Corynebacterium casei LMG S-19264T (=DSM 44701T), isolated from a smear-ripened cheese.</title>
        <authorList>
            <consortium name="US DOE Joint Genome Institute (JGI-PGF)"/>
            <person name="Walter F."/>
            <person name="Albersmeier A."/>
            <person name="Kalinowski J."/>
            <person name="Ruckert C."/>
        </authorList>
    </citation>
    <scope>NUCLEOTIDE SEQUENCE</scope>
    <source>
        <strain evidence="3">CGMCC 1.12360</strain>
    </source>
</reference>
<name>A0A8J3EJN3_9BACI</name>
<dbReference type="RefSeq" id="WP_188391186.1">
    <property type="nucleotide sequence ID" value="NZ_BMEV01000011.1"/>
</dbReference>
<comment type="caution">
    <text evidence="3">The sequence shown here is derived from an EMBL/GenBank/DDBJ whole genome shotgun (WGS) entry which is preliminary data.</text>
</comment>
<evidence type="ECO:0000259" key="2">
    <source>
        <dbReference type="Pfam" id="PF14504"/>
    </source>
</evidence>
<dbReference type="InterPro" id="IPR014044">
    <property type="entry name" value="CAP_dom"/>
</dbReference>
<dbReference type="SUPFAM" id="SSF55797">
    <property type="entry name" value="PR-1-like"/>
    <property type="match status" value="1"/>
</dbReference>
<feature type="domain" description="SCP" evidence="1">
    <location>
        <begin position="237"/>
        <end position="341"/>
    </location>
</feature>
<evidence type="ECO:0000313" key="4">
    <source>
        <dbReference type="Proteomes" id="UP000602050"/>
    </source>
</evidence>
<dbReference type="EMBL" id="BMEV01000011">
    <property type="protein sequence ID" value="GGH72275.1"/>
    <property type="molecule type" value="Genomic_DNA"/>
</dbReference>
<dbReference type="AlphaFoldDB" id="A0A8J3EJN3"/>
<dbReference type="Proteomes" id="UP000602050">
    <property type="component" value="Unassembled WGS sequence"/>
</dbReference>
<keyword evidence="4" id="KW-1185">Reference proteome</keyword>
<proteinExistence type="predicted"/>
<protein>
    <submittedName>
        <fullName evidence="3">Putative membrane protein YlbC</fullName>
    </submittedName>
</protein>
<accession>A0A8J3EJN3</accession>
<sequence>MRIVKVSMIIVIAMMLSFLFLENRDGNDHNFVEGMYRNIKEKTTELEEKAMLEKGPPAKEELLQWIGKSSNKLAEIYGEPNRIDQSAYDYQWWVYNEDYDQYVQFGIEEEKIVTIFAAGKNMQVDPLSIGQSQEEVKKHFPFTDEITYQAGVSSYTFHMTEEDMKTRPLVRWKNDVFIQLYFDSFTDTLSSIRIIDGETLLKHRPYEIVYRGNLPDEPYLSDEEWREVETGMERQILDLTNVYRNYHGVSPLKLDEAVSEVAYLHSKDMGENEYFSHVSLNGDGLKERLAKNEVYYIAAGENIAAQYPDAIAAMEGWQNSKGHREALFSKEYTHIGIGVFRLYYTQNFLTKAAD</sequence>
<dbReference type="PANTHER" id="PTHR31157:SF26">
    <property type="entry name" value="SCP-LIKE EXTRACELLULAR PROTEIN"/>
    <property type="match status" value="1"/>
</dbReference>
<dbReference type="Pfam" id="PF14504">
    <property type="entry name" value="CAP_assoc_N"/>
    <property type="match status" value="1"/>
</dbReference>
<dbReference type="Gene3D" id="3.40.33.10">
    <property type="entry name" value="CAP"/>
    <property type="match status" value="1"/>
</dbReference>